<feature type="chain" id="PRO_5004163001" evidence="2">
    <location>
        <begin position="30"/>
        <end position="663"/>
    </location>
</feature>
<feature type="compositionally biased region" description="Low complexity" evidence="1">
    <location>
        <begin position="82"/>
        <end position="100"/>
    </location>
</feature>
<proteinExistence type="predicted"/>
<dbReference type="STRING" id="234267.Acid_3131"/>
<dbReference type="InParanoid" id="Q022J1"/>
<feature type="compositionally biased region" description="Pro residues" evidence="1">
    <location>
        <begin position="29"/>
        <end position="38"/>
    </location>
</feature>
<feature type="compositionally biased region" description="Basic and acidic residues" evidence="1">
    <location>
        <begin position="631"/>
        <end position="646"/>
    </location>
</feature>
<protein>
    <submittedName>
        <fullName evidence="3">Putative secreted protein</fullName>
    </submittedName>
</protein>
<feature type="signal peptide" evidence="2">
    <location>
        <begin position="1"/>
        <end position="29"/>
    </location>
</feature>
<sequence precursor="true">MERISLRSRSITILTLALFPTLCAGQPGAAPPSNPAPPTVYSNPRAGADDPRIGLKGGLYDAGEAAFGMQRIATLPKPPGFAPGTDPTAAAAPAQPAADAGGRGGRPAAVSFGSTNSDLAFSGNHLFVGNYNGINFYDIDSPSKIKLRTSILCPGGQGDVSVYGHLLFMSAEAMNGRLDCGTQGNPPPPGYTPPPPPPPAETAAAPGAPGGGRAPRVPPPPSPDRFRGVRIFDISDLAHPKQVAAVQSCRGSHTHSLLVDPKDKDNIYVYISGTGPVRQGEELAGCSGGDPKANPETALFRIDIIKVPLAHPEQAKIVNSPRIFTDTQSGDINGLWKGGSHGEGTQTTSSTNQCHDITIYSALGLAAGACSGNGILLDISDPVNPKRIDAVSDPNYAFWHSANFSNDGKKVLFTDEWGGGGQPRCRATDPMHWGADAIFTLDKRKLTLSSYYKMPAPQTDNENCVAHNGSLIPIPGRDVLVQSWYQGGISVVDFTDASHPYEIAFFDRGPVDSTKRGMGGQWSTYWYNGYIYGSEIARGVDVLKLVPNKYLTQNEIDAASQVHFDELNVQNQPKITWPANFIVARAYVDQLSRSGALAPQRIEQLNTTIGRVEASRSNRKESAQLQAMADSLDKDAPTAKTPSDGDRMRALAAVIRQTTAMRN</sequence>
<gene>
    <name evidence="3" type="ordered locus">Acid_3131</name>
</gene>
<name>Q022J1_SOLUE</name>
<feature type="region of interest" description="Disordered" evidence="1">
    <location>
        <begin position="178"/>
        <end position="226"/>
    </location>
</feature>
<feature type="region of interest" description="Disordered" evidence="1">
    <location>
        <begin position="28"/>
        <end position="48"/>
    </location>
</feature>
<feature type="region of interest" description="Disordered" evidence="1">
    <location>
        <begin position="77"/>
        <end position="109"/>
    </location>
</feature>
<evidence type="ECO:0000256" key="2">
    <source>
        <dbReference type="SAM" id="SignalP"/>
    </source>
</evidence>
<dbReference type="AlphaFoldDB" id="Q022J1"/>
<dbReference type="EMBL" id="CP000473">
    <property type="protein sequence ID" value="ABJ84109.1"/>
    <property type="molecule type" value="Genomic_DNA"/>
</dbReference>
<evidence type="ECO:0000256" key="1">
    <source>
        <dbReference type="SAM" id="MobiDB-lite"/>
    </source>
</evidence>
<dbReference type="SUPFAM" id="SSF69322">
    <property type="entry name" value="Tricorn protease domain 2"/>
    <property type="match status" value="1"/>
</dbReference>
<dbReference type="eggNOG" id="COG5276">
    <property type="taxonomic scope" value="Bacteria"/>
</dbReference>
<dbReference type="KEGG" id="sus:Acid_3131"/>
<feature type="compositionally biased region" description="Pro residues" evidence="1">
    <location>
        <begin position="185"/>
        <end position="200"/>
    </location>
</feature>
<evidence type="ECO:0000313" key="3">
    <source>
        <dbReference type="EMBL" id="ABJ84109.1"/>
    </source>
</evidence>
<keyword evidence="2" id="KW-0732">Signal</keyword>
<feature type="region of interest" description="Disordered" evidence="1">
    <location>
        <begin position="627"/>
        <end position="646"/>
    </location>
</feature>
<reference evidence="3" key="1">
    <citation type="submission" date="2006-10" db="EMBL/GenBank/DDBJ databases">
        <title>Complete sequence of Solibacter usitatus Ellin6076.</title>
        <authorList>
            <consortium name="US DOE Joint Genome Institute"/>
            <person name="Copeland A."/>
            <person name="Lucas S."/>
            <person name="Lapidus A."/>
            <person name="Barry K."/>
            <person name="Detter J.C."/>
            <person name="Glavina del Rio T."/>
            <person name="Hammon N."/>
            <person name="Israni S."/>
            <person name="Dalin E."/>
            <person name="Tice H."/>
            <person name="Pitluck S."/>
            <person name="Thompson L.S."/>
            <person name="Brettin T."/>
            <person name="Bruce D."/>
            <person name="Han C."/>
            <person name="Tapia R."/>
            <person name="Gilna P."/>
            <person name="Schmutz J."/>
            <person name="Larimer F."/>
            <person name="Land M."/>
            <person name="Hauser L."/>
            <person name="Kyrpides N."/>
            <person name="Mikhailova N."/>
            <person name="Janssen P.H."/>
            <person name="Kuske C.R."/>
            <person name="Richardson P."/>
        </authorList>
    </citation>
    <scope>NUCLEOTIDE SEQUENCE</scope>
    <source>
        <strain evidence="3">Ellin6076</strain>
    </source>
</reference>
<accession>Q022J1</accession>
<dbReference type="OrthoDB" id="4300819at2"/>
<dbReference type="HOGENOM" id="CLU_023239_0_0_0"/>
<organism evidence="3">
    <name type="scientific">Solibacter usitatus (strain Ellin6076)</name>
    <dbReference type="NCBI Taxonomy" id="234267"/>
    <lineage>
        <taxon>Bacteria</taxon>
        <taxon>Pseudomonadati</taxon>
        <taxon>Acidobacteriota</taxon>
        <taxon>Terriglobia</taxon>
        <taxon>Bryobacterales</taxon>
        <taxon>Solibacteraceae</taxon>
        <taxon>Candidatus Solibacter</taxon>
    </lineage>
</organism>